<keyword evidence="2" id="KW-1185">Reference proteome</keyword>
<dbReference type="Proteomes" id="UP000197068">
    <property type="component" value="Unassembled WGS sequence"/>
</dbReference>
<dbReference type="RefSeq" id="WP_057180431.1">
    <property type="nucleotide sequence ID" value="NZ_BDQM01000038.1"/>
</dbReference>
<evidence type="ECO:0000313" key="2">
    <source>
        <dbReference type="Proteomes" id="UP000197068"/>
    </source>
</evidence>
<dbReference type="EMBL" id="BDQM01000038">
    <property type="protein sequence ID" value="GAW97576.1"/>
    <property type="molecule type" value="Genomic_DNA"/>
</dbReference>
<organism evidence="1 2">
    <name type="scientific">Colwellia marinimaniae</name>
    <dbReference type="NCBI Taxonomy" id="1513592"/>
    <lineage>
        <taxon>Bacteria</taxon>
        <taxon>Pseudomonadati</taxon>
        <taxon>Pseudomonadota</taxon>
        <taxon>Gammaproteobacteria</taxon>
        <taxon>Alteromonadales</taxon>
        <taxon>Colwelliaceae</taxon>
        <taxon>Colwellia</taxon>
    </lineage>
</organism>
<accession>A0ABQ0MYY2</accession>
<name>A0ABQ0MYY2_9GAMM</name>
<comment type="caution">
    <text evidence="1">The sequence shown here is derived from an EMBL/GenBank/DDBJ whole genome shotgun (WGS) entry which is preliminary data.</text>
</comment>
<proteinExistence type="predicted"/>
<sequence length="395" mass="45338">MRKFLSSPVKMALSDAENASYQNALKHVTELSLNLTAVKVENRPEDFLGWCTELIDVCRNRINMNLLEEQQLPILKKLEQVLVLGASVSQFKMARIAPWPIFTAFIEQQASLHALEERLALLDYIQLIKVKSLTEMTELERLAFAGKHTNQHCHTQFNFDVEWFASTKGAKVFHTLLAQQPESFDLALSHIPESGDVTPKQYQKFVSAYKKIFTRYTVEKKSGEKAPLAPATRLLAMKRPDQFIALTNAKIDVLCQGLSIAKFNAFDFDSYWRDMIGTLRTFAWWHQIEPEDEREAKLWQVRAVLVDLFMFADEDFAFGSNYLRIRDKKLNSVKSTYKSTRRSRVKLTPEEVVEQALAQEGIPDYVQTNRDTILKQVKAGKDVEHVIGLMRAIFG</sequence>
<reference evidence="1 2" key="1">
    <citation type="submission" date="2017-06" db="EMBL/GenBank/DDBJ databases">
        <title>Whole Genome Sequences of Colwellia marinimaniae MTCD1.</title>
        <authorList>
            <person name="Kusumoto H."/>
            <person name="Inoue M."/>
            <person name="Tanikawa K."/>
            <person name="Maeji H."/>
            <person name="Cameron J.H."/>
            <person name="Bartlett D.H."/>
        </authorList>
    </citation>
    <scope>NUCLEOTIDE SEQUENCE [LARGE SCALE GENOMIC DNA]</scope>
    <source>
        <strain evidence="1 2">MTCD1</strain>
    </source>
</reference>
<gene>
    <name evidence="1" type="ORF">MTCD1_03205</name>
</gene>
<evidence type="ECO:0000313" key="1">
    <source>
        <dbReference type="EMBL" id="GAW97576.1"/>
    </source>
</evidence>
<protein>
    <submittedName>
        <fullName evidence="1">Uncharacterized protein</fullName>
    </submittedName>
</protein>